<dbReference type="Pfam" id="PF04437">
    <property type="entry name" value="RINT1_TIP1"/>
    <property type="match status" value="1"/>
</dbReference>
<dbReference type="PANTHER" id="PTHR13520">
    <property type="entry name" value="RAD50-INTERACTING PROTEIN 1 RINT-1"/>
    <property type="match status" value="1"/>
</dbReference>
<organism evidence="2 3">
    <name type="scientific">Elsinoe australis</name>
    <dbReference type="NCBI Taxonomy" id="40998"/>
    <lineage>
        <taxon>Eukaryota</taxon>
        <taxon>Fungi</taxon>
        <taxon>Dikarya</taxon>
        <taxon>Ascomycota</taxon>
        <taxon>Pezizomycotina</taxon>
        <taxon>Dothideomycetes</taxon>
        <taxon>Dothideomycetidae</taxon>
        <taxon>Myriangiales</taxon>
        <taxon>Elsinoaceae</taxon>
        <taxon>Elsinoe</taxon>
    </lineage>
</organism>
<dbReference type="Gene3D" id="1.20.58.670">
    <property type="entry name" value="Dsl1p vesicle tethering complex, Tip20p subunit, domain D"/>
    <property type="match status" value="1"/>
</dbReference>
<dbReference type="InterPro" id="IPR007528">
    <property type="entry name" value="RINT1_Tip20"/>
</dbReference>
<dbReference type="AlphaFoldDB" id="A0A2P8A0M5"/>
<dbReference type="PANTHER" id="PTHR13520:SF0">
    <property type="entry name" value="RAD50-INTERACTING PROTEIN 1"/>
    <property type="match status" value="1"/>
</dbReference>
<keyword evidence="3" id="KW-1185">Reference proteome</keyword>
<proteinExistence type="predicted"/>
<name>A0A2P8A0M5_9PEZI</name>
<dbReference type="GO" id="GO:0060628">
    <property type="term" value="P:regulation of ER to Golgi vesicle-mediated transport"/>
    <property type="evidence" value="ECO:0007669"/>
    <property type="project" value="TreeGrafter"/>
</dbReference>
<keyword evidence="1" id="KW-0175">Coiled coil</keyword>
<dbReference type="STRING" id="40998.A0A2P8A0M5"/>
<reference evidence="2 3" key="1">
    <citation type="submission" date="2017-05" db="EMBL/GenBank/DDBJ databases">
        <title>Draft genome sequence of Elsinoe australis.</title>
        <authorList>
            <person name="Cheng Q."/>
        </authorList>
    </citation>
    <scope>NUCLEOTIDE SEQUENCE [LARGE SCALE GENOMIC DNA]</scope>
    <source>
        <strain evidence="2 3">NL1</strain>
    </source>
</reference>
<sequence>MAITGAQLGHGDVRVQDYLDDRLQTGADLDSLDSLLENVRTQQGLLRKQLVEAKEDYAKAAEEAQRHATGLREKANAFNKQQADIDRTLMIVTQSDSTEEAVSRFQNVMSDLHRLEVATSYVDLVKQVGDLSASCSANVERDIDEAIRDHGRLTSLAQSLLTLQETAEGAAPHLVDYVFQATSAARAAVFASLATSLESILKQAGWPKVSATIHPDAKKSWAEQVGRLLVLQKPELLQSTSDNSQKTSKDEPHVLAPLEILARPLALRFHYHFSGDRMTNRLDKPEYFFNHVFDLIDEYASFVQENLQNLLLKHYGNNDLGFTPAYVDANFAWINALMPMLKNKLQSILPQVVKQPSLFSNLIHEVMSFDSKLLEEWNYAPLSTSIPFRGLSHHVLSTMGYFPAWFAVERDFALARYDSIISDRSTGYLDFESVEATASKPTKAAIRVNDLLETITDRYRPLASFHQKMKFLIDIQIAIFDRFHGRLHEGLEAYLTRTSTVGRTVHGVGQGDGADLTGTKGLDRLCRVYGSAEYLEKAMRDWSEDVFFLDLWEELQYRSQNRDQIKGDLTMGEIAAKTSASATQGGVSDEVQGALFDETGASYRRLRTRSEQVILDTVTYDLRGALRPYTKVNNWTSLSSTGSGASQTAELDGFIRMLDDYLAFLSKAMGKTCLRRIVRQIGHSVQSYVWDSVLLRHTFATAGAAQLSLDVKGIWQVIDRHSGTRQGASSMNKLAEGLRLLSLPVKGEIPVDMSAGTGSDGYRMPNLGLWDAERRLFENNESAREVLEDLGLELLTESEAREVLKRRVEIGS</sequence>
<feature type="coiled-coil region" evidence="1">
    <location>
        <begin position="36"/>
        <end position="81"/>
    </location>
</feature>
<gene>
    <name evidence="2" type="ORF">B9Z65_7830</name>
</gene>
<accession>A0A2P8A0M5</accession>
<dbReference type="Gene3D" id="1.20.58.1420">
    <property type="entry name" value="Dsl1p vesicle tethering complex, Tip20p subunit, domain B"/>
    <property type="match status" value="1"/>
</dbReference>
<dbReference type="GO" id="GO:0006888">
    <property type="term" value="P:endoplasmic reticulum to Golgi vesicle-mediated transport"/>
    <property type="evidence" value="ECO:0007669"/>
    <property type="project" value="InterPro"/>
</dbReference>
<dbReference type="Proteomes" id="UP000243723">
    <property type="component" value="Unassembled WGS sequence"/>
</dbReference>
<protein>
    <submittedName>
        <fullName evidence="2">RAD50-interacting protein 1</fullName>
    </submittedName>
</protein>
<dbReference type="InterPro" id="IPR042042">
    <property type="entry name" value="Tip20p_domB"/>
</dbReference>
<evidence type="ECO:0000313" key="2">
    <source>
        <dbReference type="EMBL" id="PSK54024.1"/>
    </source>
</evidence>
<evidence type="ECO:0000256" key="1">
    <source>
        <dbReference type="SAM" id="Coils"/>
    </source>
</evidence>
<comment type="caution">
    <text evidence="2">The sequence shown here is derived from an EMBL/GenBank/DDBJ whole genome shotgun (WGS) entry which is preliminary data.</text>
</comment>
<dbReference type="OrthoDB" id="2189254at2759"/>
<dbReference type="GO" id="GO:0006890">
    <property type="term" value="P:retrograde vesicle-mediated transport, Golgi to endoplasmic reticulum"/>
    <property type="evidence" value="ECO:0007669"/>
    <property type="project" value="InterPro"/>
</dbReference>
<dbReference type="PROSITE" id="PS51386">
    <property type="entry name" value="RINT1_TIP20"/>
    <property type="match status" value="1"/>
</dbReference>
<dbReference type="GO" id="GO:0070939">
    <property type="term" value="C:Dsl1/NZR complex"/>
    <property type="evidence" value="ECO:0007669"/>
    <property type="project" value="InterPro"/>
</dbReference>
<dbReference type="InterPro" id="IPR042044">
    <property type="entry name" value="EXOC6PINT-1/Sec15/Tip20_C_dom2"/>
</dbReference>
<evidence type="ECO:0000313" key="3">
    <source>
        <dbReference type="Proteomes" id="UP000243723"/>
    </source>
</evidence>
<dbReference type="EMBL" id="NHZQ01000087">
    <property type="protein sequence ID" value="PSK54024.1"/>
    <property type="molecule type" value="Genomic_DNA"/>
</dbReference>